<reference evidence="2 3" key="1">
    <citation type="submission" date="2016-06" db="EMBL/GenBank/DDBJ databases">
        <title>Evolution of pathogenesis and genome organization in the Tremellales.</title>
        <authorList>
            <person name="Cuomo C."/>
            <person name="Litvintseva A."/>
            <person name="Heitman J."/>
            <person name="Chen Y."/>
            <person name="Sun S."/>
            <person name="Springer D."/>
            <person name="Dromer F."/>
            <person name="Young S."/>
            <person name="Zeng Q."/>
            <person name="Chapman S."/>
            <person name="Gujja S."/>
            <person name="Saif S."/>
            <person name="Birren B."/>
        </authorList>
    </citation>
    <scope>NUCLEOTIDE SEQUENCE [LARGE SCALE GENOMIC DNA]</scope>
    <source>
        <strain evidence="2 3">CBS 6039</strain>
    </source>
</reference>
<dbReference type="InterPro" id="IPR044034">
    <property type="entry name" value="NAC-like_UBA"/>
</dbReference>
<keyword evidence="3" id="KW-1185">Reference proteome</keyword>
<dbReference type="RefSeq" id="XP_018997561.1">
    <property type="nucleotide sequence ID" value="XM_019135134.1"/>
</dbReference>
<evidence type="ECO:0000313" key="2">
    <source>
        <dbReference type="EMBL" id="ODN83561.1"/>
    </source>
</evidence>
<dbReference type="EMBL" id="AWGJ01000002">
    <property type="protein sequence ID" value="ODN83561.1"/>
    <property type="molecule type" value="Genomic_DNA"/>
</dbReference>
<comment type="caution">
    <text evidence="2">The sequence shown here is derived from an EMBL/GenBank/DDBJ whole genome shotgun (WGS) entry which is preliminary data.</text>
</comment>
<dbReference type="Gene3D" id="1.10.8.10">
    <property type="entry name" value="DNA helicase RuvA subunit, C-terminal domain"/>
    <property type="match status" value="1"/>
</dbReference>
<sequence length="114" mass="12664">MSRVAQGEVIQDFLDGGNYIRDRLFKFLDSTKERWDTKEEGQKAQKALEALEVSKSANDVKAEDVDYISNQTGISKEDARAALIEEKADLVKALLKSVQPRPRARSVDGGAIPK</sequence>
<dbReference type="OrthoDB" id="285219at2759"/>
<feature type="domain" description="Nascent polypeptide-associated complex subunit alpha-like UBA" evidence="1">
    <location>
        <begin position="60"/>
        <end position="94"/>
    </location>
</feature>
<proteinExistence type="predicted"/>
<dbReference type="Proteomes" id="UP000094065">
    <property type="component" value="Unassembled WGS sequence"/>
</dbReference>
<gene>
    <name evidence="2" type="ORF">L202_01681</name>
</gene>
<accession>A0A1E3I6X5</accession>
<dbReference type="GeneID" id="30152990"/>
<name>A0A1E3I6X5_9TREE</name>
<protein>
    <recommendedName>
        <fullName evidence="1">Nascent polypeptide-associated complex subunit alpha-like UBA domain-containing protein</fullName>
    </recommendedName>
</protein>
<evidence type="ECO:0000313" key="3">
    <source>
        <dbReference type="Proteomes" id="UP000094065"/>
    </source>
</evidence>
<dbReference type="Pfam" id="PF19026">
    <property type="entry name" value="UBA_HYPK"/>
    <property type="match status" value="1"/>
</dbReference>
<evidence type="ECO:0000259" key="1">
    <source>
        <dbReference type="Pfam" id="PF19026"/>
    </source>
</evidence>
<dbReference type="AlphaFoldDB" id="A0A1E3I6X5"/>
<organism evidence="2 3">
    <name type="scientific">Cryptococcus amylolentus CBS 6039</name>
    <dbReference type="NCBI Taxonomy" id="1295533"/>
    <lineage>
        <taxon>Eukaryota</taxon>
        <taxon>Fungi</taxon>
        <taxon>Dikarya</taxon>
        <taxon>Basidiomycota</taxon>
        <taxon>Agaricomycotina</taxon>
        <taxon>Tremellomycetes</taxon>
        <taxon>Tremellales</taxon>
        <taxon>Cryptococcaceae</taxon>
        <taxon>Cryptococcus</taxon>
    </lineage>
</organism>